<organism evidence="1 2">
    <name type="scientific">Burkholderia savannae</name>
    <dbReference type="NCBI Taxonomy" id="1637837"/>
    <lineage>
        <taxon>Bacteria</taxon>
        <taxon>Pseudomonadati</taxon>
        <taxon>Pseudomonadota</taxon>
        <taxon>Betaproteobacteria</taxon>
        <taxon>Burkholderiales</taxon>
        <taxon>Burkholderiaceae</taxon>
        <taxon>Burkholderia</taxon>
        <taxon>pseudomallei group</taxon>
    </lineage>
</organism>
<evidence type="ECO:0000313" key="2">
    <source>
        <dbReference type="Proteomes" id="UP000070255"/>
    </source>
</evidence>
<dbReference type="InterPro" id="IPR018724">
    <property type="entry name" value="2OG-Fe_dioxygenase"/>
</dbReference>
<dbReference type="EMBL" id="LNJQ01000004">
    <property type="protein sequence ID" value="KWZ39161.1"/>
    <property type="molecule type" value="Genomic_DNA"/>
</dbReference>
<protein>
    <recommendedName>
        <fullName evidence="3">2OG-Fe dioxygenase family protein</fullName>
    </recommendedName>
</protein>
<gene>
    <name evidence="1" type="ORF">WS72_30880</name>
</gene>
<accession>A0ABR5T7F2</accession>
<name>A0ABR5T7F2_9BURK</name>
<evidence type="ECO:0008006" key="3">
    <source>
        <dbReference type="Google" id="ProtNLM"/>
    </source>
</evidence>
<dbReference type="Proteomes" id="UP000070255">
    <property type="component" value="Unassembled WGS sequence"/>
</dbReference>
<reference evidence="1 2" key="1">
    <citation type="submission" date="2015-11" db="EMBL/GenBank/DDBJ databases">
        <authorList>
            <person name="Sahl J."/>
            <person name="Wagner D."/>
            <person name="Keim P."/>
        </authorList>
    </citation>
    <scope>NUCLEOTIDE SEQUENCE [LARGE SCALE GENOMIC DNA]</scope>
    <source>
        <strain evidence="1 2">BDU18</strain>
    </source>
</reference>
<dbReference type="RefSeq" id="WP_038752024.1">
    <property type="nucleotide sequence ID" value="NZ_CP013418.1"/>
</dbReference>
<sequence length="266" mass="29142">MQQQGWARFDAADLDHVEAKSHCLAQLSRYADQLPVDRHGGAGRHRSYAEGVLAPNDGHVAWKPGFVGLDGAIEIEYRQEIGFQPEYGGVHRRFLRTSDSILALPLIRKLIRFDLALTPLSELDEPLLCGLHVLRMRALPGVMSRITPDCLHQDGQPFTAVHLIDRTSAVGGVNYIAPPQYAGRQVDDVPDEQVRAFSLHVPLESYIIDDAAVSHHVTSISCAPGAPCGMRTVILIDFTPLDAVVRSPSDAARPIVPTSNPEPVRD</sequence>
<dbReference type="Pfam" id="PF10014">
    <property type="entry name" value="2OG-Fe_Oxy_2"/>
    <property type="match status" value="1"/>
</dbReference>
<proteinExistence type="predicted"/>
<dbReference type="Gene3D" id="2.60.120.620">
    <property type="entry name" value="q2cbj1_9rhob like domain"/>
    <property type="match status" value="1"/>
</dbReference>
<keyword evidence="2" id="KW-1185">Reference proteome</keyword>
<comment type="caution">
    <text evidence="1">The sequence shown here is derived from an EMBL/GenBank/DDBJ whole genome shotgun (WGS) entry which is preliminary data.</text>
</comment>
<evidence type="ECO:0000313" key="1">
    <source>
        <dbReference type="EMBL" id="KWZ39161.1"/>
    </source>
</evidence>